<dbReference type="KEGG" id="hte:Hydth_1263"/>
<dbReference type="Proteomes" id="UP000002574">
    <property type="component" value="Chromosome"/>
</dbReference>
<dbReference type="Pfam" id="PF21948">
    <property type="entry name" value="LplA-B_cat"/>
    <property type="match status" value="1"/>
</dbReference>
<gene>
    <name evidence="2" type="ordered locus">HTH_1271</name>
</gene>
<sequence>MIEVRTGAENMTIDWENLLALEEGRREPTKRIYMWSEPTISIGYSQKPREFALPVIRRPTGGGALVHGWDISFSLVDYKEVWGRSFTDIYRNFSERLVDTFRKMGINVELHKQRGNQTHHYFCFFYPNFGELTVGGKKFVACAMRTLKTAFLVHGSVFLNFDYFMLSQITQVPQEELKGRIVCAEEMGLGKEEILQVLCESL</sequence>
<dbReference type="AlphaFoldDB" id="D3DIS2"/>
<evidence type="ECO:0000313" key="2">
    <source>
        <dbReference type="EMBL" id="BAI69724.1"/>
    </source>
</evidence>
<organism evidence="2 3">
    <name type="scientific">Hydrogenobacter thermophilus (strain DSM 6534 / IAM 12695 / TK-6)</name>
    <dbReference type="NCBI Taxonomy" id="608538"/>
    <lineage>
        <taxon>Bacteria</taxon>
        <taxon>Pseudomonadati</taxon>
        <taxon>Aquificota</taxon>
        <taxon>Aquificia</taxon>
        <taxon>Aquificales</taxon>
        <taxon>Aquificaceae</taxon>
        <taxon>Hydrogenobacter</taxon>
    </lineage>
</organism>
<keyword evidence="3" id="KW-1185">Reference proteome</keyword>
<dbReference type="SUPFAM" id="SSF55681">
    <property type="entry name" value="Class II aaRS and biotin synthetases"/>
    <property type="match status" value="1"/>
</dbReference>
<dbReference type="InterPro" id="IPR045864">
    <property type="entry name" value="aa-tRNA-synth_II/BPL/LPL"/>
</dbReference>
<dbReference type="eggNOG" id="COG0095">
    <property type="taxonomic scope" value="Bacteria"/>
</dbReference>
<dbReference type="PANTHER" id="PTHR43679">
    <property type="entry name" value="OCTANOYLTRANSFERASE LIPM-RELATED"/>
    <property type="match status" value="1"/>
</dbReference>
<dbReference type="KEGG" id="hth:HTH_1271"/>
<keyword evidence="2" id="KW-0436">Ligase</keyword>
<dbReference type="RefSeq" id="WP_012963904.1">
    <property type="nucleotide sequence ID" value="NC_013799.1"/>
</dbReference>
<dbReference type="InterPro" id="IPR004143">
    <property type="entry name" value="BPL_LPL_catalytic"/>
</dbReference>
<evidence type="ECO:0000259" key="1">
    <source>
        <dbReference type="PROSITE" id="PS51733"/>
    </source>
</evidence>
<dbReference type="STRING" id="608538.HTH_1271"/>
<dbReference type="GO" id="GO:0016874">
    <property type="term" value="F:ligase activity"/>
    <property type="evidence" value="ECO:0007669"/>
    <property type="project" value="UniProtKB-KW"/>
</dbReference>
<proteinExistence type="predicted"/>
<protein>
    <submittedName>
        <fullName evidence="2">Lipoate protein ligase</fullName>
    </submittedName>
</protein>
<dbReference type="Gene3D" id="3.30.930.10">
    <property type="entry name" value="Bira Bifunctional Protein, Domain 2"/>
    <property type="match status" value="1"/>
</dbReference>
<dbReference type="InterPro" id="IPR050664">
    <property type="entry name" value="Octanoyltrans_LipM/LipL"/>
</dbReference>
<reference evidence="2 3" key="1">
    <citation type="journal article" date="2010" name="J. Bacteriol.">
        <title>Complete genome sequence of the thermophilic, obligately chemolithoautotrophic hydrogen-oxidizing bacterium Hydrogenobacter thermophilus TK-6.</title>
        <authorList>
            <person name="Arai H."/>
            <person name="Kanbe H."/>
            <person name="Ishii M."/>
            <person name="Igarashi Y."/>
        </authorList>
    </citation>
    <scope>NUCLEOTIDE SEQUENCE [LARGE SCALE GENOMIC DNA]</scope>
    <source>
        <strain evidence="3">DSM 6534 / IAM 12695 / TK-6</strain>
    </source>
</reference>
<accession>D3DIS2</accession>
<dbReference type="OrthoDB" id="9774653at2"/>
<dbReference type="PROSITE" id="PS51733">
    <property type="entry name" value="BPL_LPL_CATALYTIC"/>
    <property type="match status" value="1"/>
</dbReference>
<name>D3DIS2_HYDTT</name>
<feature type="domain" description="BPL/LPL catalytic" evidence="1">
    <location>
        <begin position="24"/>
        <end position="202"/>
    </location>
</feature>
<evidence type="ECO:0000313" key="3">
    <source>
        <dbReference type="Proteomes" id="UP000002574"/>
    </source>
</evidence>
<dbReference type="PANTHER" id="PTHR43679:SF2">
    <property type="entry name" value="OCTANOYL-[GCVH]:PROTEIN N-OCTANOYLTRANSFERASE"/>
    <property type="match status" value="1"/>
</dbReference>
<dbReference type="EMBL" id="AP011112">
    <property type="protein sequence ID" value="BAI69724.1"/>
    <property type="molecule type" value="Genomic_DNA"/>
</dbReference>